<keyword evidence="3 4" id="KW-0288">FMN</keyword>
<comment type="caution">
    <text evidence="3">Lacks conserved residue(s) required for the propagation of feature annotation.</text>
</comment>
<proteinExistence type="inferred from homology"/>
<comment type="cofactor">
    <cofactor evidence="3">
        <name>Mg(2+)</name>
        <dbReference type="ChEBI" id="CHEBI:18420"/>
    </cofactor>
</comment>
<comment type="similarity">
    <text evidence="3 4">In the N-terminal section; belongs to the HFCD (homo-oligomeric flavin containing Cys decarboxylase) superfamily.</text>
</comment>
<keyword evidence="3" id="KW-0479">Metal-binding</keyword>
<feature type="region of interest" description="Phosphopantothenate--cysteine ligase" evidence="3">
    <location>
        <begin position="190"/>
        <end position="396"/>
    </location>
</feature>
<dbReference type="GO" id="GO:0004633">
    <property type="term" value="F:phosphopantothenoylcysteine decarboxylase activity"/>
    <property type="evidence" value="ECO:0007669"/>
    <property type="project" value="UniProtKB-UniRule"/>
</dbReference>
<dbReference type="Pfam" id="PF04127">
    <property type="entry name" value="DFP"/>
    <property type="match status" value="1"/>
</dbReference>
<comment type="pathway">
    <text evidence="3 4">Cofactor biosynthesis; coenzyme A biosynthesis; CoA from (R)-pantothenate: step 2/5.</text>
</comment>
<dbReference type="Gene3D" id="3.40.50.1950">
    <property type="entry name" value="Flavin prenyltransferase-like"/>
    <property type="match status" value="1"/>
</dbReference>
<organism evidence="7 8">
    <name type="scientific">Xylanibacter ruminicola</name>
    <name type="common">Prevotella ruminicola</name>
    <dbReference type="NCBI Taxonomy" id="839"/>
    <lineage>
        <taxon>Bacteria</taxon>
        <taxon>Pseudomonadati</taxon>
        <taxon>Bacteroidota</taxon>
        <taxon>Bacteroidia</taxon>
        <taxon>Bacteroidales</taxon>
        <taxon>Prevotellaceae</taxon>
        <taxon>Xylanibacter</taxon>
    </lineage>
</organism>
<feature type="domain" description="DNA/pantothenate metabolism flavoprotein C-terminal" evidence="6">
    <location>
        <begin position="185"/>
        <end position="394"/>
    </location>
</feature>
<name>A0A1H5WLR2_XYLRU</name>
<feature type="binding site" evidence="3">
    <location>
        <position position="341"/>
    </location>
    <ligand>
        <name>CTP</name>
        <dbReference type="ChEBI" id="CHEBI:37563"/>
    </ligand>
</feature>
<dbReference type="InterPro" id="IPR036551">
    <property type="entry name" value="Flavin_trans-like"/>
</dbReference>
<dbReference type="Gene3D" id="3.40.50.10300">
    <property type="entry name" value="CoaB-like"/>
    <property type="match status" value="1"/>
</dbReference>
<dbReference type="GO" id="GO:0010181">
    <property type="term" value="F:FMN binding"/>
    <property type="evidence" value="ECO:0007669"/>
    <property type="project" value="UniProtKB-UniRule"/>
</dbReference>
<keyword evidence="1 3" id="KW-0210">Decarboxylase</keyword>
<dbReference type="InterPro" id="IPR035929">
    <property type="entry name" value="CoaB-like_sf"/>
</dbReference>
<feature type="binding site" evidence="3">
    <location>
        <position position="337"/>
    </location>
    <ligand>
        <name>CTP</name>
        <dbReference type="ChEBI" id="CHEBI:37563"/>
    </ligand>
</feature>
<evidence type="ECO:0000256" key="2">
    <source>
        <dbReference type="ARBA" id="ARBA00023239"/>
    </source>
</evidence>
<dbReference type="InterPro" id="IPR007085">
    <property type="entry name" value="DNA/pantothenate-metab_flavo_C"/>
</dbReference>
<evidence type="ECO:0000259" key="6">
    <source>
        <dbReference type="Pfam" id="PF04127"/>
    </source>
</evidence>
<dbReference type="AlphaFoldDB" id="A0A1H5WLR2"/>
<dbReference type="SUPFAM" id="SSF102645">
    <property type="entry name" value="CoaB-like"/>
    <property type="match status" value="1"/>
</dbReference>
<feature type="active site" description="Proton donor" evidence="3">
    <location>
        <position position="157"/>
    </location>
</feature>
<dbReference type="GO" id="GO:0015937">
    <property type="term" value="P:coenzyme A biosynthetic process"/>
    <property type="evidence" value="ECO:0007669"/>
    <property type="project" value="UniProtKB-UniRule"/>
</dbReference>
<dbReference type="InterPro" id="IPR003382">
    <property type="entry name" value="Flavoprotein"/>
</dbReference>
<feature type="binding site" evidence="3">
    <location>
        <position position="278"/>
    </location>
    <ligand>
        <name>CTP</name>
        <dbReference type="ChEBI" id="CHEBI:37563"/>
    </ligand>
</feature>
<keyword evidence="3 4" id="KW-0285">Flavoprotein</keyword>
<comment type="cofactor">
    <cofactor evidence="3">
        <name>FMN</name>
        <dbReference type="ChEBI" id="CHEBI:58210"/>
    </cofactor>
    <text evidence="3">Binds 1 FMN per subunit.</text>
</comment>
<feature type="region of interest" description="Phosphopantothenoylcysteine decarboxylase" evidence="3">
    <location>
        <begin position="1"/>
        <end position="189"/>
    </location>
</feature>
<dbReference type="HAMAP" id="MF_02225">
    <property type="entry name" value="CoaBC"/>
    <property type="match status" value="1"/>
</dbReference>
<reference evidence="7 8" key="1">
    <citation type="submission" date="2016-10" db="EMBL/GenBank/DDBJ databases">
        <authorList>
            <person name="de Groot N.N."/>
        </authorList>
    </citation>
    <scope>NUCLEOTIDE SEQUENCE [LARGE SCALE GENOMIC DNA]</scope>
    <source>
        <strain evidence="7 8">AR32</strain>
    </source>
</reference>
<evidence type="ECO:0000259" key="5">
    <source>
        <dbReference type="Pfam" id="PF02441"/>
    </source>
</evidence>
<keyword evidence="2 3" id="KW-0456">Lyase</keyword>
<feature type="binding site" evidence="3">
    <location>
        <position position="323"/>
    </location>
    <ligand>
        <name>CTP</name>
        <dbReference type="ChEBI" id="CHEBI:37563"/>
    </ligand>
</feature>
<comment type="similarity">
    <text evidence="3 4">In the C-terminal section; belongs to the PPC synthetase family.</text>
</comment>
<evidence type="ECO:0000256" key="1">
    <source>
        <dbReference type="ARBA" id="ARBA00022793"/>
    </source>
</evidence>
<dbReference type="UniPathway" id="UPA00241">
    <property type="reaction ID" value="UER00353"/>
</dbReference>
<dbReference type="Pfam" id="PF02441">
    <property type="entry name" value="Flavoprotein"/>
    <property type="match status" value="1"/>
</dbReference>
<keyword evidence="3" id="KW-0511">Multifunctional enzyme</keyword>
<dbReference type="Proteomes" id="UP000236735">
    <property type="component" value="Unassembled WGS sequence"/>
</dbReference>
<dbReference type="EC" id="4.1.1.36" evidence="3"/>
<dbReference type="PANTHER" id="PTHR14359">
    <property type="entry name" value="HOMO-OLIGOMERIC FLAVIN CONTAINING CYS DECARBOXYLASE FAMILY"/>
    <property type="match status" value="1"/>
</dbReference>
<dbReference type="GO" id="GO:0004632">
    <property type="term" value="F:phosphopantothenate--cysteine ligase activity"/>
    <property type="evidence" value="ECO:0007669"/>
    <property type="project" value="UniProtKB-UniRule"/>
</dbReference>
<dbReference type="GO" id="GO:0046872">
    <property type="term" value="F:metal ion binding"/>
    <property type="evidence" value="ECO:0007669"/>
    <property type="project" value="UniProtKB-KW"/>
</dbReference>
<evidence type="ECO:0000313" key="7">
    <source>
        <dbReference type="EMBL" id="SEG00255.1"/>
    </source>
</evidence>
<accession>A0A1H5WLR2</accession>
<dbReference type="GO" id="GO:0071513">
    <property type="term" value="C:phosphopantothenoylcysteine decarboxylase complex"/>
    <property type="evidence" value="ECO:0007669"/>
    <property type="project" value="TreeGrafter"/>
</dbReference>
<dbReference type="PANTHER" id="PTHR14359:SF6">
    <property type="entry name" value="PHOSPHOPANTOTHENOYLCYSTEINE DECARBOXYLASE"/>
    <property type="match status" value="1"/>
</dbReference>
<gene>
    <name evidence="3" type="primary">coaBC</name>
    <name evidence="7" type="ORF">SAMN05216354_2420</name>
</gene>
<evidence type="ECO:0000256" key="4">
    <source>
        <dbReference type="RuleBase" id="RU364078"/>
    </source>
</evidence>
<dbReference type="GO" id="GO:0015941">
    <property type="term" value="P:pantothenate catabolic process"/>
    <property type="evidence" value="ECO:0007669"/>
    <property type="project" value="InterPro"/>
</dbReference>
<sequence>MLTGKTIVLGVTGSIAAYKTANLASMLVKLNADVHVIMTENATKFITPMTFETLTSNKCIVDTFDRNFSFDVKHVSLAKRGDLFMVAPCTANVIGKVAGGICDDMLTTTIMATKAPVLFAPAMNTGMWENSILQDNLQKLKHHGYHIIEPVVGRLACGDTGSGKMPSEETLLEHILLHLAKEKDLRGKRILVTAGPTQEAIDPVRFITNHSSGKMGYAIAKMAVLRGAEVTLVSGPVSIQPFAGINKVDVKSAQQMFEAVTARSDQQDIIVMCSAVADYKPADYSEQKVKKSSGDMAIALTRTQDILGWLGEHKRKGQLLVGFSMETENLIDNSRAKLTKKHADMICANSIASEKTGFGVDTNQVTLVTSNGVKELPLCSKENTADQILSHIITLS</sequence>
<comment type="function">
    <text evidence="3">Catalyzes two sequential steps in the biosynthesis of coenzyme A. In the first step cysteine is conjugated to 4'-phosphopantothenate to form 4-phosphopantothenoylcysteine. In the second step the latter compound is decarboxylated to form 4'-phosphopantotheine.</text>
</comment>
<feature type="domain" description="Flavoprotein" evidence="5">
    <location>
        <begin position="5"/>
        <end position="171"/>
    </location>
</feature>
<comment type="catalytic activity">
    <reaction evidence="3 4">
        <text>N-[(R)-4-phosphopantothenoyl]-L-cysteine + H(+) = (R)-4'-phosphopantetheine + CO2</text>
        <dbReference type="Rhea" id="RHEA:16793"/>
        <dbReference type="ChEBI" id="CHEBI:15378"/>
        <dbReference type="ChEBI" id="CHEBI:16526"/>
        <dbReference type="ChEBI" id="CHEBI:59458"/>
        <dbReference type="ChEBI" id="CHEBI:61723"/>
        <dbReference type="EC" id="4.1.1.36"/>
    </reaction>
</comment>
<comment type="catalytic activity">
    <reaction evidence="3 4">
        <text>(R)-4'-phosphopantothenate + L-cysteine + CTP = N-[(R)-4-phosphopantothenoyl]-L-cysteine + CMP + diphosphate + H(+)</text>
        <dbReference type="Rhea" id="RHEA:19397"/>
        <dbReference type="ChEBI" id="CHEBI:10986"/>
        <dbReference type="ChEBI" id="CHEBI:15378"/>
        <dbReference type="ChEBI" id="CHEBI:33019"/>
        <dbReference type="ChEBI" id="CHEBI:35235"/>
        <dbReference type="ChEBI" id="CHEBI:37563"/>
        <dbReference type="ChEBI" id="CHEBI:59458"/>
        <dbReference type="ChEBI" id="CHEBI:60377"/>
        <dbReference type="EC" id="6.3.2.5"/>
    </reaction>
</comment>
<comment type="pathway">
    <text evidence="3 4">Cofactor biosynthesis; coenzyme A biosynthesis; CoA from (R)-pantothenate: step 3/5.</text>
</comment>
<dbReference type="SUPFAM" id="SSF52507">
    <property type="entry name" value="Homo-oligomeric flavin-containing Cys decarboxylases, HFCD"/>
    <property type="match status" value="1"/>
</dbReference>
<evidence type="ECO:0000256" key="3">
    <source>
        <dbReference type="HAMAP-Rule" id="MF_02225"/>
    </source>
</evidence>
<dbReference type="NCBIfam" id="TIGR00521">
    <property type="entry name" value="coaBC_dfp"/>
    <property type="match status" value="1"/>
</dbReference>
<dbReference type="EMBL" id="FNUV01000006">
    <property type="protein sequence ID" value="SEG00255.1"/>
    <property type="molecule type" value="Genomic_DNA"/>
</dbReference>
<dbReference type="InterPro" id="IPR005252">
    <property type="entry name" value="CoaBC"/>
</dbReference>
<dbReference type="EC" id="6.3.2.5" evidence="3"/>
<dbReference type="RefSeq" id="WP_103916083.1">
    <property type="nucleotide sequence ID" value="NZ_FNUV01000006.1"/>
</dbReference>
<keyword evidence="3" id="KW-0460">Magnesium</keyword>
<comment type="function">
    <text evidence="4">Catalyzes two steps in the biosynthesis of coenzyme A. In the first step cysteine is conjugated to 4'-phosphopantothenate to form 4-phosphopantothenoylcysteine, in the latter compound is decarboxylated to form 4'-phosphopantotheine.</text>
</comment>
<protein>
    <recommendedName>
        <fullName evidence="3">Coenzyme A biosynthesis bifunctional protein CoaBC</fullName>
    </recommendedName>
    <alternativeName>
        <fullName evidence="3">DNA/pantothenate metabolism flavoprotein</fullName>
    </alternativeName>
    <alternativeName>
        <fullName evidence="3">Phosphopantothenoylcysteine synthetase/decarboxylase</fullName>
        <shortName evidence="3">PPCS-PPCDC</shortName>
    </alternativeName>
    <domain>
        <recommendedName>
            <fullName evidence="3">Phosphopantothenoylcysteine decarboxylase</fullName>
            <shortName evidence="3">PPC decarboxylase</shortName>
            <shortName evidence="3">PPC-DC</shortName>
            <ecNumber evidence="3">4.1.1.36</ecNumber>
        </recommendedName>
        <alternativeName>
            <fullName evidence="3">CoaC</fullName>
        </alternativeName>
    </domain>
    <domain>
        <recommendedName>
            <fullName evidence="3">Phosphopantothenate--cysteine ligase</fullName>
            <ecNumber evidence="3">6.3.2.5</ecNumber>
        </recommendedName>
        <alternativeName>
            <fullName evidence="3">CoaB</fullName>
        </alternativeName>
        <alternativeName>
            <fullName evidence="3">Phosphopantothenoylcysteine synthetase</fullName>
            <shortName evidence="3">PPC synthetase</shortName>
            <shortName evidence="3">PPC-S</shortName>
        </alternativeName>
    </domain>
</protein>
<feature type="binding site" evidence="3">
    <location>
        <position position="288"/>
    </location>
    <ligand>
        <name>CTP</name>
        <dbReference type="ChEBI" id="CHEBI:37563"/>
    </ligand>
</feature>
<keyword evidence="3 4" id="KW-0436">Ligase</keyword>
<evidence type="ECO:0000313" key="8">
    <source>
        <dbReference type="Proteomes" id="UP000236735"/>
    </source>
</evidence>